<feature type="region of interest" description="Disordered" evidence="1">
    <location>
        <begin position="425"/>
        <end position="476"/>
    </location>
</feature>
<accession>A0A388KF00</accession>
<dbReference type="OrthoDB" id="428577at2759"/>
<evidence type="ECO:0000313" key="4">
    <source>
        <dbReference type="Proteomes" id="UP000265515"/>
    </source>
</evidence>
<feature type="compositionally biased region" description="Low complexity" evidence="1">
    <location>
        <begin position="120"/>
        <end position="137"/>
    </location>
</feature>
<name>A0A388KF00_CHABU</name>
<evidence type="ECO:0000259" key="2">
    <source>
        <dbReference type="Pfam" id="PF12550"/>
    </source>
</evidence>
<gene>
    <name evidence="3" type="ORF">CBR_g3186</name>
</gene>
<dbReference type="Pfam" id="PF12550">
    <property type="entry name" value="GCR1_C"/>
    <property type="match status" value="1"/>
</dbReference>
<feature type="compositionally biased region" description="Low complexity" evidence="1">
    <location>
        <begin position="459"/>
        <end position="476"/>
    </location>
</feature>
<feature type="compositionally biased region" description="Low complexity" evidence="1">
    <location>
        <begin position="353"/>
        <end position="375"/>
    </location>
</feature>
<dbReference type="AlphaFoldDB" id="A0A388KF00"/>
<dbReference type="PANTHER" id="PTHR37784">
    <property type="entry name" value="PROTEIN MSN1"/>
    <property type="match status" value="1"/>
</dbReference>
<feature type="region of interest" description="Disordered" evidence="1">
    <location>
        <begin position="597"/>
        <end position="654"/>
    </location>
</feature>
<dbReference type="PANTHER" id="PTHR37784:SF2">
    <property type="entry name" value="HIGH-OSMOLARITY-INDUCED TRANSCRIPTION PROTEIN 1"/>
    <property type="match status" value="1"/>
</dbReference>
<feature type="compositionally biased region" description="Gly residues" evidence="1">
    <location>
        <begin position="24"/>
        <end position="42"/>
    </location>
</feature>
<feature type="region of interest" description="Disordered" evidence="1">
    <location>
        <begin position="353"/>
        <end position="378"/>
    </location>
</feature>
<feature type="domain" description="Transcription activator GCR1-like" evidence="2">
    <location>
        <begin position="493"/>
        <end position="562"/>
    </location>
</feature>
<reference evidence="3 4" key="1">
    <citation type="journal article" date="2018" name="Cell">
        <title>The Chara Genome: Secondary Complexity and Implications for Plant Terrestrialization.</title>
        <authorList>
            <person name="Nishiyama T."/>
            <person name="Sakayama H."/>
            <person name="Vries J.D."/>
            <person name="Buschmann H."/>
            <person name="Saint-Marcoux D."/>
            <person name="Ullrich K.K."/>
            <person name="Haas F.B."/>
            <person name="Vanderstraeten L."/>
            <person name="Becker D."/>
            <person name="Lang D."/>
            <person name="Vosolsobe S."/>
            <person name="Rombauts S."/>
            <person name="Wilhelmsson P.K.I."/>
            <person name="Janitza P."/>
            <person name="Kern R."/>
            <person name="Heyl A."/>
            <person name="Rumpler F."/>
            <person name="Villalobos L.I.A.C."/>
            <person name="Clay J.M."/>
            <person name="Skokan R."/>
            <person name="Toyoda A."/>
            <person name="Suzuki Y."/>
            <person name="Kagoshima H."/>
            <person name="Schijlen E."/>
            <person name="Tajeshwar N."/>
            <person name="Catarino B."/>
            <person name="Hetherington A.J."/>
            <person name="Saltykova A."/>
            <person name="Bonnot C."/>
            <person name="Breuninger H."/>
            <person name="Symeonidi A."/>
            <person name="Radhakrishnan G.V."/>
            <person name="Van Nieuwerburgh F."/>
            <person name="Deforce D."/>
            <person name="Chang C."/>
            <person name="Karol K.G."/>
            <person name="Hedrich R."/>
            <person name="Ulvskov P."/>
            <person name="Glockner G."/>
            <person name="Delwiche C.F."/>
            <person name="Petrasek J."/>
            <person name="Van de Peer Y."/>
            <person name="Friml J."/>
            <person name="Beilby M."/>
            <person name="Dolan L."/>
            <person name="Kohara Y."/>
            <person name="Sugano S."/>
            <person name="Fujiyama A."/>
            <person name="Delaux P.-M."/>
            <person name="Quint M."/>
            <person name="TheiBen G."/>
            <person name="Hagemann M."/>
            <person name="Harholt J."/>
            <person name="Dunand C."/>
            <person name="Zachgo S."/>
            <person name="Langdale J."/>
            <person name="Maumus F."/>
            <person name="Straeten D.V.D."/>
            <person name="Gould S.B."/>
            <person name="Rensing S.A."/>
        </authorList>
    </citation>
    <scope>NUCLEOTIDE SEQUENCE [LARGE SCALE GENOMIC DNA]</scope>
    <source>
        <strain evidence="3 4">S276</strain>
    </source>
</reference>
<protein>
    <recommendedName>
        <fullName evidence="2">Transcription activator GCR1-like domain-containing protein</fullName>
    </recommendedName>
</protein>
<dbReference type="GO" id="GO:0000981">
    <property type="term" value="F:DNA-binding transcription factor activity, RNA polymerase II-specific"/>
    <property type="evidence" value="ECO:0007669"/>
    <property type="project" value="TreeGrafter"/>
</dbReference>
<dbReference type="InterPro" id="IPR022210">
    <property type="entry name" value="TF_GCR1-like"/>
</dbReference>
<feature type="region of interest" description="Disordered" evidence="1">
    <location>
        <begin position="1"/>
        <end position="152"/>
    </location>
</feature>
<sequence length="654" mass="69027">MLEGGSAQEAQLAESAGSAVLCGSGAGAGTAVGGEGGGGGGANSIDTQRNTTSPRDTVVVVGSSLPPPARVGQSHPTEPSRFSLPLPLPLPHPHPHPHPHHLPPSLPSPHPLPDSAIDLSNGTKHSSFSSSNKSPSSFPSPSPSPSPTLTTSTISHTFSIGCPASSPVAASAGTHTLVSIDRPHYSTSDMIHFDGMQVGFPSSGAVRGGTGNSSAAWTSRRLADIAAKERDVRGVDHSQDPDMPGASLCALSPTDSSNKIIQEMQALKGEVRAQREETLALRLQIKELCDLMRSPRFVHSSLSMAAGNPHGAVGGAQAGYGPAITAAAVAAPANMLSSVTVASSAVAAPPGGIAGPGKVVPSHPHQQQQQQQQQQAGMLAISPSVVAAAMSSASGSGAGAPVMQVAAGSPIGAALHGGMNAACGGRNGPSAGPQHQSALCAVSQPATHQQQHHHHPHHQQAQVLPSQHQQPPQQGQMMVMNGNRHQQGITPVYQMVRTLKTVSEVWREYKVGLQANKPAVEMLELRQKNEEGFKWRDRKESKWFSRQMRIIRAIEGKAKELGDFEKSVTFWQDIVDQEFKGNLGEFREALADQRHQSYKKRRQDGEEGTSTLDGVDDDDGDALDEQSLQQSERQRKRKMKLQYALQKRQHYSGT</sequence>
<dbReference type="GO" id="GO:0060963">
    <property type="term" value="P:positive regulation of ribosomal protein gene transcription by RNA polymerase II"/>
    <property type="evidence" value="ECO:0007669"/>
    <property type="project" value="TreeGrafter"/>
</dbReference>
<proteinExistence type="predicted"/>
<feature type="compositionally biased region" description="Acidic residues" evidence="1">
    <location>
        <begin position="614"/>
        <end position="624"/>
    </location>
</feature>
<organism evidence="3 4">
    <name type="scientific">Chara braunii</name>
    <name type="common">Braun's stonewort</name>
    <dbReference type="NCBI Taxonomy" id="69332"/>
    <lineage>
        <taxon>Eukaryota</taxon>
        <taxon>Viridiplantae</taxon>
        <taxon>Streptophyta</taxon>
        <taxon>Charophyceae</taxon>
        <taxon>Charales</taxon>
        <taxon>Characeae</taxon>
        <taxon>Chara</taxon>
    </lineage>
</organism>
<feature type="compositionally biased region" description="Polar residues" evidence="1">
    <location>
        <begin position="44"/>
        <end position="55"/>
    </location>
</feature>
<keyword evidence="4" id="KW-1185">Reference proteome</keyword>
<dbReference type="GO" id="GO:0000978">
    <property type="term" value="F:RNA polymerase II cis-regulatory region sequence-specific DNA binding"/>
    <property type="evidence" value="ECO:0007669"/>
    <property type="project" value="TreeGrafter"/>
</dbReference>
<dbReference type="InterPro" id="IPR052146">
    <property type="entry name" value="HOT1"/>
</dbReference>
<evidence type="ECO:0000313" key="3">
    <source>
        <dbReference type="EMBL" id="GBG68645.1"/>
    </source>
</evidence>
<dbReference type="Gramene" id="GBG68645">
    <property type="protein sequence ID" value="GBG68645"/>
    <property type="gene ID" value="CBR_g3186"/>
</dbReference>
<evidence type="ECO:0000256" key="1">
    <source>
        <dbReference type="SAM" id="MobiDB-lite"/>
    </source>
</evidence>
<dbReference type="EMBL" id="BFEA01000103">
    <property type="protein sequence ID" value="GBG68645.1"/>
    <property type="molecule type" value="Genomic_DNA"/>
</dbReference>
<comment type="caution">
    <text evidence="3">The sequence shown here is derived from an EMBL/GenBank/DDBJ whole genome shotgun (WGS) entry which is preliminary data.</text>
</comment>
<dbReference type="Proteomes" id="UP000265515">
    <property type="component" value="Unassembled WGS sequence"/>
</dbReference>
<feature type="compositionally biased region" description="Pro residues" evidence="1">
    <location>
        <begin position="102"/>
        <end position="112"/>
    </location>
</feature>